<gene>
    <name evidence="1" type="ORF">KUCAC02_014549</name>
</gene>
<dbReference type="EMBL" id="CM043800">
    <property type="protein sequence ID" value="KAI4811672.1"/>
    <property type="molecule type" value="Genomic_DNA"/>
</dbReference>
<comment type="caution">
    <text evidence="1">The sequence shown here is derived from an EMBL/GenBank/DDBJ whole genome shotgun (WGS) entry which is preliminary data.</text>
</comment>
<sequence length="119" mass="13259">MKKSNFSTSKDTTSAPSWTQVAVTFTFFSLPDVTCTPQKFLLLLTAEIDFKTFAWKHITLPQRPTTFGNEVIGSEPLAEWTGPVLTRRYTRVRPPSLAAITVTSQANEPNQLVRGQDAI</sequence>
<proteinExistence type="predicted"/>
<keyword evidence="2" id="KW-1185">Reference proteome</keyword>
<evidence type="ECO:0000313" key="1">
    <source>
        <dbReference type="EMBL" id="KAI4811672.1"/>
    </source>
</evidence>
<dbReference type="Proteomes" id="UP001057452">
    <property type="component" value="Chromosome 16"/>
</dbReference>
<protein>
    <submittedName>
        <fullName evidence="1">Uncharacterized protein</fullName>
    </submittedName>
</protein>
<organism evidence="1 2">
    <name type="scientific">Chaenocephalus aceratus</name>
    <name type="common">Blackfin icefish</name>
    <name type="synonym">Chaenichthys aceratus</name>
    <dbReference type="NCBI Taxonomy" id="36190"/>
    <lineage>
        <taxon>Eukaryota</taxon>
        <taxon>Metazoa</taxon>
        <taxon>Chordata</taxon>
        <taxon>Craniata</taxon>
        <taxon>Vertebrata</taxon>
        <taxon>Euteleostomi</taxon>
        <taxon>Actinopterygii</taxon>
        <taxon>Neopterygii</taxon>
        <taxon>Teleostei</taxon>
        <taxon>Neoteleostei</taxon>
        <taxon>Acanthomorphata</taxon>
        <taxon>Eupercaria</taxon>
        <taxon>Perciformes</taxon>
        <taxon>Notothenioidei</taxon>
        <taxon>Channichthyidae</taxon>
        <taxon>Chaenocephalus</taxon>
    </lineage>
</organism>
<reference evidence="1" key="1">
    <citation type="submission" date="2022-05" db="EMBL/GenBank/DDBJ databases">
        <title>Chromosome-level genome of Chaenocephalus aceratus.</title>
        <authorList>
            <person name="Park H."/>
        </authorList>
    </citation>
    <scope>NUCLEOTIDE SEQUENCE</scope>
    <source>
        <strain evidence="1">KU_202001</strain>
    </source>
</reference>
<accession>A0ACB9WE66</accession>
<name>A0ACB9WE66_CHAAC</name>
<evidence type="ECO:0000313" key="2">
    <source>
        <dbReference type="Proteomes" id="UP001057452"/>
    </source>
</evidence>